<organism evidence="1">
    <name type="scientific">Hexamita inflata</name>
    <dbReference type="NCBI Taxonomy" id="28002"/>
    <lineage>
        <taxon>Eukaryota</taxon>
        <taxon>Metamonada</taxon>
        <taxon>Diplomonadida</taxon>
        <taxon>Hexamitidae</taxon>
        <taxon>Hexamitinae</taxon>
        <taxon>Hexamita</taxon>
    </lineage>
</organism>
<reference evidence="1" key="1">
    <citation type="submission" date="2023-06" db="EMBL/GenBank/DDBJ databases">
        <authorList>
            <person name="Kurt Z."/>
        </authorList>
    </citation>
    <scope>NUCLEOTIDE SEQUENCE</scope>
</reference>
<evidence type="ECO:0000313" key="3">
    <source>
        <dbReference type="Proteomes" id="UP001642409"/>
    </source>
</evidence>
<accession>A0AA86NNA7</accession>
<evidence type="ECO:0000313" key="1">
    <source>
        <dbReference type="EMBL" id="CAI9922532.1"/>
    </source>
</evidence>
<dbReference type="EMBL" id="CATOUU010000252">
    <property type="protein sequence ID" value="CAI9922532.1"/>
    <property type="molecule type" value="Genomic_DNA"/>
</dbReference>
<reference evidence="2 3" key="2">
    <citation type="submission" date="2024-07" db="EMBL/GenBank/DDBJ databases">
        <authorList>
            <person name="Akdeniz Z."/>
        </authorList>
    </citation>
    <scope>NUCLEOTIDE SEQUENCE [LARGE SCALE GENOMIC DNA]</scope>
</reference>
<gene>
    <name evidence="1" type="ORF">HINF_LOCUS10177</name>
    <name evidence="2" type="ORF">HINF_LOCUS66430</name>
</gene>
<dbReference type="AlphaFoldDB" id="A0AA86NNA7"/>
<protein>
    <submittedName>
        <fullName evidence="2">Hypothetical_protein</fullName>
    </submittedName>
</protein>
<dbReference type="EMBL" id="CAXDID020000447">
    <property type="protein sequence ID" value="CAL6092781.1"/>
    <property type="molecule type" value="Genomic_DNA"/>
</dbReference>
<proteinExistence type="predicted"/>
<dbReference type="Proteomes" id="UP001642409">
    <property type="component" value="Unassembled WGS sequence"/>
</dbReference>
<comment type="caution">
    <text evidence="1">The sequence shown here is derived from an EMBL/GenBank/DDBJ whole genome shotgun (WGS) entry which is preliminary data.</text>
</comment>
<sequence length="110" mass="13047">MPQVNKYKYKRIAHNIYTIYENSGEQDEELLTRENSTENTENVDNVIQISDQKECQLKTLIKLTAFETQNISKRINELIFNYEKTKYKMRKQQLSQLSFIDSISSQESSK</sequence>
<keyword evidence="3" id="KW-1185">Reference proteome</keyword>
<name>A0AA86NNA7_9EUKA</name>
<evidence type="ECO:0000313" key="2">
    <source>
        <dbReference type="EMBL" id="CAL6092781.1"/>
    </source>
</evidence>